<accession>A0ABZ1E9F7</accession>
<feature type="region of interest" description="Disordered" evidence="1">
    <location>
        <begin position="33"/>
        <end position="53"/>
    </location>
</feature>
<dbReference type="PANTHER" id="PTHR30461:SF23">
    <property type="entry name" value="DNA RECOMBINASE-RELATED"/>
    <property type="match status" value="1"/>
</dbReference>
<dbReference type="Pfam" id="PF13408">
    <property type="entry name" value="Zn_ribbon_recom"/>
    <property type="match status" value="1"/>
</dbReference>
<dbReference type="InterPro" id="IPR025827">
    <property type="entry name" value="Zn_ribbon_recom_dom"/>
</dbReference>
<dbReference type="CDD" id="cd00338">
    <property type="entry name" value="Ser_Recombinase"/>
    <property type="match status" value="1"/>
</dbReference>
<dbReference type="Pfam" id="PF00239">
    <property type="entry name" value="Resolvase"/>
    <property type="match status" value="1"/>
</dbReference>
<gene>
    <name evidence="3" type="ORF">OIE14_23675</name>
</gene>
<dbReference type="Gene3D" id="3.90.1750.20">
    <property type="entry name" value="Putative Large Serine Recombinase, Chain B, Domain 2"/>
    <property type="match status" value="1"/>
</dbReference>
<dbReference type="PANTHER" id="PTHR30461">
    <property type="entry name" value="DNA-INVERTASE FROM LAMBDOID PROPHAGE"/>
    <property type="match status" value="1"/>
</dbReference>
<dbReference type="PROSITE" id="PS51737">
    <property type="entry name" value="RECOMBINASE_DNA_BIND"/>
    <property type="match status" value="1"/>
</dbReference>
<feature type="domain" description="Recombinase" evidence="2">
    <location>
        <begin position="219"/>
        <end position="380"/>
    </location>
</feature>
<dbReference type="Pfam" id="PF07508">
    <property type="entry name" value="Recombinase"/>
    <property type="match status" value="1"/>
</dbReference>
<keyword evidence="4" id="KW-1185">Reference proteome</keyword>
<proteinExistence type="predicted"/>
<reference evidence="3 4" key="1">
    <citation type="submission" date="2022-10" db="EMBL/GenBank/DDBJ databases">
        <title>The complete genomes of actinobacterial strains from the NBC collection.</title>
        <authorList>
            <person name="Joergensen T.S."/>
            <person name="Alvarez Arevalo M."/>
            <person name="Sterndorff E.B."/>
            <person name="Faurdal D."/>
            <person name="Vuksanovic O."/>
            <person name="Mourched A.-S."/>
            <person name="Charusanti P."/>
            <person name="Shaw S."/>
            <person name="Blin K."/>
            <person name="Weber T."/>
        </authorList>
    </citation>
    <scope>NUCLEOTIDE SEQUENCE [LARGE SCALE GENOMIC DNA]</scope>
    <source>
        <strain evidence="3 4">NBC 01809</strain>
    </source>
</reference>
<dbReference type="SUPFAM" id="SSF53041">
    <property type="entry name" value="Resolvase-like"/>
    <property type="match status" value="1"/>
</dbReference>
<dbReference type="InterPro" id="IPR036162">
    <property type="entry name" value="Resolvase-like_N_sf"/>
</dbReference>
<dbReference type="InterPro" id="IPR038109">
    <property type="entry name" value="DNA_bind_recomb_sf"/>
</dbReference>
<sequence length="610" mass="67819">MGELLDLGVERGDLSRELLVPGGEGLECQLAGRLDPGELTGPAPRHRGERITAPQPKPFAFYGRVSTEDNQDPESSRSWQLTRATALIQPHGGRIVTEYFDIGQSRSLPWQRRTQASLLLAALRDPRRGYSAVVVGEPHRAFYGNQFGLTVPLFAHYGVELWVPEIGGPIDPDNEAHELVMSVFGGMSKGERNRIKLRVRTAMAAQTLLEGRYLGGRPPYGYTLRDLGPHPNPAKAADGKRLKGLTPDDHTAPIVRRIFAEFLTGIGLFAIAEGLTANHVPCPSAHDRARNPHRSGIAWSKSAVRVILTNPRYTGRQVWNKQRTDEVLLNVNDVAMGHTSIMRWNTRDKWVVSKDITHEPLIDDATFEQAQTILQKRGRGTGGQHVKQRTRNPYVFRGLIYCAACDRRMQGQYNHGNAYYRCRFPQEYALANQVDHPRNVYLREDALTDPLDTWLASAFTPHRIEQTITAMADAQPLDHPPSYATAAQAIINECNAKLERYRAALDAGADPTVVTEWITQTQTERARAEADLHAKAGNSPRHMSRADITSLVTALGDIATVLRVADPADKAEFYRQLGLRLTYQPETQTVRAAVDLSAHRGVMVRVRGGT</sequence>
<dbReference type="Gene3D" id="3.40.50.1390">
    <property type="entry name" value="Resolvase, N-terminal catalytic domain"/>
    <property type="match status" value="1"/>
</dbReference>
<dbReference type="EMBL" id="CP109071">
    <property type="protein sequence ID" value="WSA31127.1"/>
    <property type="molecule type" value="Genomic_DNA"/>
</dbReference>
<protein>
    <submittedName>
        <fullName evidence="3">Recombinase family protein</fullName>
    </submittedName>
</protein>
<evidence type="ECO:0000313" key="4">
    <source>
        <dbReference type="Proteomes" id="UP001334804"/>
    </source>
</evidence>
<dbReference type="Proteomes" id="UP001334804">
    <property type="component" value="Chromosome"/>
</dbReference>
<evidence type="ECO:0000259" key="2">
    <source>
        <dbReference type="PROSITE" id="PS51737"/>
    </source>
</evidence>
<dbReference type="InterPro" id="IPR050639">
    <property type="entry name" value="SSR_resolvase"/>
</dbReference>
<dbReference type="InterPro" id="IPR006119">
    <property type="entry name" value="Resolv_N"/>
</dbReference>
<dbReference type="SMART" id="SM00857">
    <property type="entry name" value="Resolvase"/>
    <property type="match status" value="1"/>
</dbReference>
<dbReference type="InterPro" id="IPR011109">
    <property type="entry name" value="DNA_bind_recombinase_dom"/>
</dbReference>
<evidence type="ECO:0000313" key="3">
    <source>
        <dbReference type="EMBL" id="WSA31127.1"/>
    </source>
</evidence>
<evidence type="ECO:0000256" key="1">
    <source>
        <dbReference type="SAM" id="MobiDB-lite"/>
    </source>
</evidence>
<organism evidence="3 4">
    <name type="scientific">Micromonospora peucetia</name>
    <dbReference type="NCBI Taxonomy" id="47871"/>
    <lineage>
        <taxon>Bacteria</taxon>
        <taxon>Bacillati</taxon>
        <taxon>Actinomycetota</taxon>
        <taxon>Actinomycetes</taxon>
        <taxon>Micromonosporales</taxon>
        <taxon>Micromonosporaceae</taxon>
        <taxon>Micromonospora</taxon>
    </lineage>
</organism>
<name>A0ABZ1E9F7_9ACTN</name>